<keyword evidence="3" id="KW-1185">Reference proteome</keyword>
<evidence type="ECO:0000259" key="1">
    <source>
        <dbReference type="Pfam" id="PF21531"/>
    </source>
</evidence>
<dbReference type="EMBL" id="JACSNQ010000003">
    <property type="protein sequence ID" value="MBM6774527.1"/>
    <property type="molecule type" value="Genomic_DNA"/>
</dbReference>
<gene>
    <name evidence="2" type="ORF">H9X80_03070</name>
</gene>
<organism evidence="2 3">
    <name type="scientific">Olsenella profusa</name>
    <dbReference type="NCBI Taxonomy" id="138595"/>
    <lineage>
        <taxon>Bacteria</taxon>
        <taxon>Bacillati</taxon>
        <taxon>Actinomycetota</taxon>
        <taxon>Coriobacteriia</taxon>
        <taxon>Coriobacteriales</taxon>
        <taxon>Atopobiaceae</taxon>
        <taxon>Olsenella</taxon>
    </lineage>
</organism>
<dbReference type="Proteomes" id="UP000712527">
    <property type="component" value="Unassembled WGS sequence"/>
</dbReference>
<name>A0ABS2F152_9ACTN</name>
<evidence type="ECO:0000313" key="3">
    <source>
        <dbReference type="Proteomes" id="UP000712527"/>
    </source>
</evidence>
<evidence type="ECO:0000313" key="2">
    <source>
        <dbReference type="EMBL" id="MBM6774527.1"/>
    </source>
</evidence>
<protein>
    <submittedName>
        <fullName evidence="2">Helix-turn-helix domain-containing protein</fullName>
    </submittedName>
</protein>
<proteinExistence type="predicted"/>
<dbReference type="RefSeq" id="WP_204792873.1">
    <property type="nucleotide sequence ID" value="NZ_JACSNQ010000003.1"/>
</dbReference>
<reference evidence="2 3" key="1">
    <citation type="journal article" date="2021" name="Sci. Rep.">
        <title>The distribution of antibiotic resistance genes in chicken gut microbiota commensals.</title>
        <authorList>
            <person name="Juricova H."/>
            <person name="Matiasovicova J."/>
            <person name="Kubasova T."/>
            <person name="Cejkova D."/>
            <person name="Rychlik I."/>
        </authorList>
    </citation>
    <scope>NUCLEOTIDE SEQUENCE [LARGE SCALE GENOMIC DNA]</scope>
    <source>
        <strain evidence="2 3">An794</strain>
    </source>
</reference>
<feature type="domain" description="DNA-binding protein Rv2175c wHTH" evidence="1">
    <location>
        <begin position="3"/>
        <end position="37"/>
    </location>
</feature>
<accession>A0ABS2F152</accession>
<sequence>MTTKEAARLLGVSDARVRQLILADKLLAYKRAGVNLVYLRSVTNRLGAAQATGCPNGTVG</sequence>
<dbReference type="InterPro" id="IPR048576">
    <property type="entry name" value="Rv2175c_wHTH"/>
</dbReference>
<comment type="caution">
    <text evidence="2">The sequence shown here is derived from an EMBL/GenBank/DDBJ whole genome shotgun (WGS) entry which is preliminary data.</text>
</comment>
<dbReference type="Pfam" id="PF21531">
    <property type="entry name" value="Rv2175c_wHTH"/>
    <property type="match status" value="1"/>
</dbReference>